<dbReference type="OrthoDB" id="1932977at2759"/>
<evidence type="ECO:0000313" key="1">
    <source>
        <dbReference type="EMBL" id="KAB1221694.1"/>
    </source>
</evidence>
<dbReference type="PANTHER" id="PTHR33148">
    <property type="entry name" value="PLASTID MOVEMENT IMPAIRED PROTEIN-RELATED"/>
    <property type="match status" value="1"/>
</dbReference>
<evidence type="ECO:0000313" key="3">
    <source>
        <dbReference type="Proteomes" id="UP000516437"/>
    </source>
</evidence>
<reference evidence="2" key="3">
    <citation type="submission" date="2019-09" db="EMBL/GenBank/DDBJ databases">
        <authorList>
            <person name="Gao Z."/>
        </authorList>
    </citation>
    <scope>NUCLEOTIDE SEQUENCE</scope>
    <source>
        <tissue evidence="2">Leaves</tissue>
    </source>
</reference>
<comment type="caution">
    <text evidence="2">The sequence shown here is derived from an EMBL/GenBank/DDBJ whole genome shotgun (WGS) entry which is preliminary data.</text>
</comment>
<evidence type="ECO:0000313" key="2">
    <source>
        <dbReference type="EMBL" id="KAB1221701.1"/>
    </source>
</evidence>
<keyword evidence="3" id="KW-1185">Reference proteome</keyword>
<proteinExistence type="predicted"/>
<dbReference type="InterPro" id="IPR025322">
    <property type="entry name" value="PADRE_dom"/>
</dbReference>
<name>A0A6A1W907_9ROSI</name>
<protein>
    <submittedName>
        <fullName evidence="2">Uncharacterized protein</fullName>
    </submittedName>
</protein>
<reference evidence="2 3" key="2">
    <citation type="journal article" date="2019" name="Plant Biotechnol. J.">
        <title>The red bayberry genome and genetic basis of sex determination.</title>
        <authorList>
            <person name="Jia H.M."/>
            <person name="Jia H.J."/>
            <person name="Cai Q.L."/>
            <person name="Wang Y."/>
            <person name="Zhao H.B."/>
            <person name="Yang W.F."/>
            <person name="Wang G.Y."/>
            <person name="Li Y.H."/>
            <person name="Zhan D.L."/>
            <person name="Shen Y.T."/>
            <person name="Niu Q.F."/>
            <person name="Chang L."/>
            <person name="Qiu J."/>
            <person name="Zhao L."/>
            <person name="Xie H.B."/>
            <person name="Fu W.Y."/>
            <person name="Jin J."/>
            <person name="Li X.W."/>
            <person name="Jiao Y."/>
            <person name="Zhou C.C."/>
            <person name="Tu T."/>
            <person name="Chai C.Y."/>
            <person name="Gao J.L."/>
            <person name="Fan L.J."/>
            <person name="van de Weg E."/>
            <person name="Wang J.Y."/>
            <person name="Gao Z.S."/>
        </authorList>
    </citation>
    <scope>NUCLEOTIDE SEQUENCE [LARGE SCALE GENOMIC DNA]</scope>
    <source>
        <tissue evidence="2">Leaves</tissue>
    </source>
</reference>
<accession>A0A6A1W907</accession>
<dbReference type="EMBL" id="RXIC02000020">
    <property type="protein sequence ID" value="KAB1221694.1"/>
    <property type="molecule type" value="Genomic_DNA"/>
</dbReference>
<dbReference type="AlphaFoldDB" id="A0A6A1W907"/>
<reference evidence="2" key="1">
    <citation type="submission" date="2018-07" db="EMBL/GenBank/DDBJ databases">
        <authorList>
            <person name="Gao Z.-S."/>
            <person name="Jia H.-M."/>
            <person name="Jia H.-J."/>
            <person name="Cai Q.-L."/>
            <person name="Wang Y."/>
            <person name="Zhao H.-B."/>
        </authorList>
    </citation>
    <scope>NUCLEOTIDE SEQUENCE</scope>
    <source>
        <tissue evidence="2">Leaves</tissue>
    </source>
</reference>
<dbReference type="EMBL" id="RXIC02000020">
    <property type="protein sequence ID" value="KAB1221701.1"/>
    <property type="molecule type" value="Genomic_DNA"/>
</dbReference>
<organism evidence="2 3">
    <name type="scientific">Morella rubra</name>
    <name type="common">Chinese bayberry</name>
    <dbReference type="NCBI Taxonomy" id="262757"/>
    <lineage>
        <taxon>Eukaryota</taxon>
        <taxon>Viridiplantae</taxon>
        <taxon>Streptophyta</taxon>
        <taxon>Embryophyta</taxon>
        <taxon>Tracheophyta</taxon>
        <taxon>Spermatophyta</taxon>
        <taxon>Magnoliopsida</taxon>
        <taxon>eudicotyledons</taxon>
        <taxon>Gunneridae</taxon>
        <taxon>Pentapetalae</taxon>
        <taxon>rosids</taxon>
        <taxon>fabids</taxon>
        <taxon>Fagales</taxon>
        <taxon>Myricaceae</taxon>
        <taxon>Morella</taxon>
    </lineage>
</organism>
<sequence length="152" mass="17154">MGNCADVMLRPTEEKIRVLVFNEGEKEFSARTPVEKITCGPYSGFKLVHHSQPDSPLLPDARLQPGELYYLVPLQAQPHHPPIPSRTANQETGKQKKVKIVVTKGQLELLLRSTDKFKSKDIAIHCLGSFQVGEGRRKWRPSLTMIPEVHSF</sequence>
<dbReference type="Pfam" id="PF14009">
    <property type="entry name" value="PADRE"/>
    <property type="match status" value="1"/>
</dbReference>
<dbReference type="Proteomes" id="UP000516437">
    <property type="component" value="Chromosome 2"/>
</dbReference>
<dbReference type="PANTHER" id="PTHR33148:SF50">
    <property type="entry name" value="DUF4228 DOMAIN-CONTAINING PROTEIN"/>
    <property type="match status" value="1"/>
</dbReference>
<gene>
    <name evidence="1" type="ORF">CJ030_MR2G006267</name>
    <name evidence="2" type="ORF">CJ030_MR2G006274</name>
</gene>